<gene>
    <name evidence="2" type="ORF">SDC9_114906</name>
</gene>
<evidence type="ECO:0000313" key="2">
    <source>
        <dbReference type="EMBL" id="MPM67980.1"/>
    </source>
</evidence>
<dbReference type="InterPro" id="IPR036737">
    <property type="entry name" value="OmpA-like_sf"/>
</dbReference>
<dbReference type="InterPro" id="IPR006665">
    <property type="entry name" value="OmpA-like"/>
</dbReference>
<dbReference type="PANTHER" id="PTHR30329:SF21">
    <property type="entry name" value="LIPOPROTEIN YIAD-RELATED"/>
    <property type="match status" value="1"/>
</dbReference>
<organism evidence="2">
    <name type="scientific">bioreactor metagenome</name>
    <dbReference type="NCBI Taxonomy" id="1076179"/>
    <lineage>
        <taxon>unclassified sequences</taxon>
        <taxon>metagenomes</taxon>
        <taxon>ecological metagenomes</taxon>
    </lineage>
</organism>
<dbReference type="PANTHER" id="PTHR30329">
    <property type="entry name" value="STATOR ELEMENT OF FLAGELLAR MOTOR COMPLEX"/>
    <property type="match status" value="1"/>
</dbReference>
<dbReference type="AlphaFoldDB" id="A0A645BRC3"/>
<feature type="domain" description="OmpA-like" evidence="1">
    <location>
        <begin position="79"/>
        <end position="201"/>
    </location>
</feature>
<dbReference type="CDD" id="cd07185">
    <property type="entry name" value="OmpA_C-like"/>
    <property type="match status" value="1"/>
</dbReference>
<name>A0A645BRC3_9ZZZZ</name>
<protein>
    <recommendedName>
        <fullName evidence="1">OmpA-like domain-containing protein</fullName>
    </recommendedName>
</protein>
<dbReference type="Pfam" id="PF00691">
    <property type="entry name" value="OmpA"/>
    <property type="match status" value="1"/>
</dbReference>
<proteinExistence type="predicted"/>
<dbReference type="Gene3D" id="3.30.1330.60">
    <property type="entry name" value="OmpA-like domain"/>
    <property type="match status" value="1"/>
</dbReference>
<dbReference type="PROSITE" id="PS51123">
    <property type="entry name" value="OMPA_2"/>
    <property type="match status" value="1"/>
</dbReference>
<reference evidence="2" key="1">
    <citation type="submission" date="2019-08" db="EMBL/GenBank/DDBJ databases">
        <authorList>
            <person name="Kucharzyk K."/>
            <person name="Murdoch R.W."/>
            <person name="Higgins S."/>
            <person name="Loffler F."/>
        </authorList>
    </citation>
    <scope>NUCLEOTIDE SEQUENCE</scope>
</reference>
<sequence length="203" mass="23005">MDAEKFRQISNGFQSMFSGKPNASILDFNVASGEVPIVGTPEPTAQTPEVDQDKKIYDDITAFVKENNLENEVNIYENYKGINIELKEAILFDTGKAILRQDSLGVLNKINELINKVNTRVNIEGHTDNVPIKTSQYPSNWHLSSDRAMSVLNYFLVDRGQRNPERFSTQAYGEYSPIVPNDNPEHRAMNRRVNIIIVSSKKE</sequence>
<evidence type="ECO:0000259" key="1">
    <source>
        <dbReference type="PROSITE" id="PS51123"/>
    </source>
</evidence>
<dbReference type="EMBL" id="VSSQ01021997">
    <property type="protein sequence ID" value="MPM67980.1"/>
    <property type="molecule type" value="Genomic_DNA"/>
</dbReference>
<accession>A0A645BRC3</accession>
<dbReference type="InterPro" id="IPR050330">
    <property type="entry name" value="Bact_OuterMem_StrucFunc"/>
</dbReference>
<dbReference type="SUPFAM" id="SSF103088">
    <property type="entry name" value="OmpA-like"/>
    <property type="match status" value="1"/>
</dbReference>
<comment type="caution">
    <text evidence="2">The sequence shown here is derived from an EMBL/GenBank/DDBJ whole genome shotgun (WGS) entry which is preliminary data.</text>
</comment>